<dbReference type="EMBL" id="LNYO01000024">
    <property type="protein sequence ID" value="KTD33352.1"/>
    <property type="molecule type" value="Genomic_DNA"/>
</dbReference>
<reference evidence="2 3" key="1">
    <citation type="submission" date="2015-11" db="EMBL/GenBank/DDBJ databases">
        <title>Genomic analysis of 38 Legionella species identifies large and diverse effector repertoires.</title>
        <authorList>
            <person name="Burstein D."/>
            <person name="Amaro F."/>
            <person name="Zusman T."/>
            <person name="Lifshitz Z."/>
            <person name="Cohen O."/>
            <person name="Gilbert J.A."/>
            <person name="Pupko T."/>
            <person name="Shuman H.A."/>
            <person name="Segal G."/>
        </authorList>
    </citation>
    <scope>NUCLEOTIDE SEQUENCE [LARGE SCALE GENOMIC DNA]</scope>
    <source>
        <strain evidence="2 3">ATCC 49506</strain>
    </source>
</reference>
<dbReference type="OrthoDB" id="746143at2"/>
<accession>A0A0W0WM00</accession>
<dbReference type="PATRIC" id="fig|45070.6.peg.3162"/>
<feature type="signal peptide" evidence="1">
    <location>
        <begin position="1"/>
        <end position="21"/>
    </location>
</feature>
<evidence type="ECO:0000313" key="2">
    <source>
        <dbReference type="EMBL" id="KTD33352.1"/>
    </source>
</evidence>
<sequence>MRYFLYLFLILISLISSFVHAQTYVVKLGDTPVKILKERGRGKTFVHLHESEFTAFAAAKCFIKREGGTLIALKHSGQRNVRFYLKGVRYEFDPNRIFTDKGIKRTLKKFGPYSRAAHREVKKLAQKIIFLLPKGKVIAVHNNRDYSIKEYFPKHSLAGDAKEIHYRPRTSYRNFYFVTKREDYERLKRLNFNVALQATKAQDDGSLSYYLARKNYINIESGYGEMVAQLKMLHHA</sequence>
<evidence type="ECO:0000256" key="1">
    <source>
        <dbReference type="SAM" id="SignalP"/>
    </source>
</evidence>
<name>A0A0W0WM00_9GAMM</name>
<keyword evidence="1" id="KW-0732">Signal</keyword>
<protein>
    <submittedName>
        <fullName evidence="2">Protein-tyrosine phosphatase</fullName>
    </submittedName>
</protein>
<dbReference type="RefSeq" id="WP_058505947.1">
    <property type="nucleotide sequence ID" value="NZ_CAAAIF010000008.1"/>
</dbReference>
<feature type="chain" id="PRO_5006915651" evidence="1">
    <location>
        <begin position="22"/>
        <end position="236"/>
    </location>
</feature>
<keyword evidence="3" id="KW-1185">Reference proteome</keyword>
<dbReference type="STRING" id="45070.Lnau_3000"/>
<evidence type="ECO:0000313" key="3">
    <source>
        <dbReference type="Proteomes" id="UP000054725"/>
    </source>
</evidence>
<dbReference type="AlphaFoldDB" id="A0A0W0WM00"/>
<dbReference type="Proteomes" id="UP000054725">
    <property type="component" value="Unassembled WGS sequence"/>
</dbReference>
<proteinExistence type="predicted"/>
<organism evidence="2 3">
    <name type="scientific">Legionella nautarum</name>
    <dbReference type="NCBI Taxonomy" id="45070"/>
    <lineage>
        <taxon>Bacteria</taxon>
        <taxon>Pseudomonadati</taxon>
        <taxon>Pseudomonadota</taxon>
        <taxon>Gammaproteobacteria</taxon>
        <taxon>Legionellales</taxon>
        <taxon>Legionellaceae</taxon>
        <taxon>Legionella</taxon>
    </lineage>
</organism>
<comment type="caution">
    <text evidence="2">The sequence shown here is derived from an EMBL/GenBank/DDBJ whole genome shotgun (WGS) entry which is preliminary data.</text>
</comment>
<gene>
    <name evidence="2" type="ORF">Lnau_3000</name>
</gene>